<evidence type="ECO:0000313" key="5">
    <source>
        <dbReference type="Proteomes" id="UP000317977"/>
    </source>
</evidence>
<dbReference type="EMBL" id="SJPX01000002">
    <property type="protein sequence ID" value="TWU56333.1"/>
    <property type="molecule type" value="Genomic_DNA"/>
</dbReference>
<evidence type="ECO:0000259" key="3">
    <source>
        <dbReference type="Pfam" id="PF00857"/>
    </source>
</evidence>
<accession>A0A5C6F3F3</accession>
<evidence type="ECO:0000256" key="1">
    <source>
        <dbReference type="ARBA" id="ARBA00022801"/>
    </source>
</evidence>
<gene>
    <name evidence="4" type="primary">yecD</name>
    <name evidence="4" type="ORF">Poly59_26370</name>
</gene>
<proteinExistence type="predicted"/>
<dbReference type="RefSeq" id="WP_146534335.1">
    <property type="nucleotide sequence ID" value="NZ_SJPX01000002.1"/>
</dbReference>
<dbReference type="Proteomes" id="UP000317977">
    <property type="component" value="Unassembled WGS sequence"/>
</dbReference>
<dbReference type="SUPFAM" id="SSF52499">
    <property type="entry name" value="Isochorismatase-like hydrolases"/>
    <property type="match status" value="1"/>
</dbReference>
<comment type="caution">
    <text evidence="4">The sequence shown here is derived from an EMBL/GenBank/DDBJ whole genome shotgun (WGS) entry which is preliminary data.</text>
</comment>
<dbReference type="Gene3D" id="3.40.50.850">
    <property type="entry name" value="Isochorismatase-like"/>
    <property type="match status" value="1"/>
</dbReference>
<dbReference type="EC" id="3.-.-.-" evidence="4"/>
<feature type="region of interest" description="Disordered" evidence="2">
    <location>
        <begin position="1"/>
        <end position="20"/>
    </location>
</feature>
<dbReference type="CDD" id="cd00431">
    <property type="entry name" value="cysteine_hydrolases"/>
    <property type="match status" value="1"/>
</dbReference>
<dbReference type="PANTHER" id="PTHR43540">
    <property type="entry name" value="PEROXYUREIDOACRYLATE/UREIDOACRYLATE AMIDOHYDROLASE-RELATED"/>
    <property type="match status" value="1"/>
</dbReference>
<keyword evidence="5" id="KW-1185">Reference proteome</keyword>
<reference evidence="4 5" key="1">
    <citation type="submission" date="2019-02" db="EMBL/GenBank/DDBJ databases">
        <title>Deep-cultivation of Planctomycetes and their phenomic and genomic characterization uncovers novel biology.</title>
        <authorList>
            <person name="Wiegand S."/>
            <person name="Jogler M."/>
            <person name="Boedeker C."/>
            <person name="Pinto D."/>
            <person name="Vollmers J."/>
            <person name="Rivas-Marin E."/>
            <person name="Kohn T."/>
            <person name="Peeters S.H."/>
            <person name="Heuer A."/>
            <person name="Rast P."/>
            <person name="Oberbeckmann S."/>
            <person name="Bunk B."/>
            <person name="Jeske O."/>
            <person name="Meyerdierks A."/>
            <person name="Storesund J.E."/>
            <person name="Kallscheuer N."/>
            <person name="Luecker S."/>
            <person name="Lage O.M."/>
            <person name="Pohl T."/>
            <person name="Merkel B.J."/>
            <person name="Hornburger P."/>
            <person name="Mueller R.-W."/>
            <person name="Bruemmer F."/>
            <person name="Labrenz M."/>
            <person name="Spormann A.M."/>
            <person name="Op Den Camp H."/>
            <person name="Overmann J."/>
            <person name="Amann R."/>
            <person name="Jetten M.S.M."/>
            <person name="Mascher T."/>
            <person name="Medema M.H."/>
            <person name="Devos D.P."/>
            <person name="Kaster A.-K."/>
            <person name="Ovreas L."/>
            <person name="Rohde M."/>
            <person name="Galperin M.Y."/>
            <person name="Jogler C."/>
        </authorList>
    </citation>
    <scope>NUCLEOTIDE SEQUENCE [LARGE SCALE GENOMIC DNA]</scope>
    <source>
        <strain evidence="4 5">Poly59</strain>
    </source>
</reference>
<evidence type="ECO:0000256" key="2">
    <source>
        <dbReference type="SAM" id="MobiDB-lite"/>
    </source>
</evidence>
<name>A0A5C6F3F3_9BACT</name>
<dbReference type="PANTHER" id="PTHR43540:SF1">
    <property type="entry name" value="ISOCHORISMATASE HYDROLASE"/>
    <property type="match status" value="1"/>
</dbReference>
<dbReference type="InterPro" id="IPR050272">
    <property type="entry name" value="Isochorismatase-like_hydrls"/>
</dbReference>
<feature type="domain" description="Isochorismatase-like" evidence="3">
    <location>
        <begin position="83"/>
        <end position="237"/>
    </location>
</feature>
<keyword evidence="1 4" id="KW-0378">Hydrolase</keyword>
<dbReference type="AlphaFoldDB" id="A0A5C6F3F3"/>
<sequence>MSDTDPSKTPRTHSPHTDPLRGVYHESFIDNPKHLEFLAERNTALLCIDLQYLDAAPGCGVFADAEASGVSPEAQEYYFDRLSRMVLPGVRKLQDVFRSHDLEVIHTRIQSLTQNGRDRGKGHKRLHLLAAPGSREADFLEQVAPSPEHDEIVINKTASGVFSSTNIHYVLKNLGIESLFIVGVYTNECVETTIRDACDLGYLVTVIDDCCATVTPELHEASLATLRDRYARVLTLDEAVDNVNRIVSVVS</sequence>
<dbReference type="OrthoDB" id="4305745at2"/>
<protein>
    <submittedName>
        <fullName evidence="4">Isochorismatase family protein YecD</fullName>
        <ecNumber evidence="4">3.-.-.-</ecNumber>
    </submittedName>
</protein>
<dbReference type="InterPro" id="IPR000868">
    <property type="entry name" value="Isochorismatase-like_dom"/>
</dbReference>
<dbReference type="InterPro" id="IPR036380">
    <property type="entry name" value="Isochorismatase-like_sf"/>
</dbReference>
<evidence type="ECO:0000313" key="4">
    <source>
        <dbReference type="EMBL" id="TWU56333.1"/>
    </source>
</evidence>
<organism evidence="4 5">
    <name type="scientific">Rubripirellula reticaptiva</name>
    <dbReference type="NCBI Taxonomy" id="2528013"/>
    <lineage>
        <taxon>Bacteria</taxon>
        <taxon>Pseudomonadati</taxon>
        <taxon>Planctomycetota</taxon>
        <taxon>Planctomycetia</taxon>
        <taxon>Pirellulales</taxon>
        <taxon>Pirellulaceae</taxon>
        <taxon>Rubripirellula</taxon>
    </lineage>
</organism>
<dbReference type="GO" id="GO:0016787">
    <property type="term" value="F:hydrolase activity"/>
    <property type="evidence" value="ECO:0007669"/>
    <property type="project" value="UniProtKB-KW"/>
</dbReference>
<dbReference type="Pfam" id="PF00857">
    <property type="entry name" value="Isochorismatase"/>
    <property type="match status" value="1"/>
</dbReference>